<evidence type="ECO:0000313" key="2">
    <source>
        <dbReference type="EMBL" id="CAH0516002.1"/>
    </source>
</evidence>
<sequence>MADMNQGLFGCAETTCPNNFTVNYEFVTAVLKDYSDRFGLMVGDAQSGLLQDIYKGKRPNSYYSMKKQGGIVLSVGDGGKNEGVGVIYEGAIMSGVPEDSIIHLIQQNIVDMAYRRAPVRDADGSQLPYDSGAS</sequence>
<dbReference type="PANTHER" id="PTHR39447">
    <property type="entry name" value="ALPHA-L-ARABINOFURANOSIDASE B"/>
    <property type="match status" value="1"/>
</dbReference>
<dbReference type="Proteomes" id="UP001158986">
    <property type="component" value="Unassembled WGS sequence"/>
</dbReference>
<reference evidence="2 3" key="1">
    <citation type="submission" date="2021-11" db="EMBL/GenBank/DDBJ databases">
        <authorList>
            <person name="Islam A."/>
            <person name="Islam S."/>
            <person name="Flora M.S."/>
            <person name="Rahman M."/>
            <person name="Ziaur R.M."/>
            <person name="Epstein J.H."/>
            <person name="Hassan M."/>
            <person name="Klassen M."/>
            <person name="Woodard K."/>
            <person name="Webb A."/>
            <person name="Webby R.J."/>
            <person name="El Zowalaty M.E."/>
        </authorList>
    </citation>
    <scope>NUCLEOTIDE SEQUENCE [LARGE SCALE GENOMIC DNA]</scope>
    <source>
        <strain evidence="2">Pbs1</strain>
    </source>
</reference>
<dbReference type="EMBL" id="CAKLCB010000151">
    <property type="protein sequence ID" value="CAH0516002.1"/>
    <property type="molecule type" value="Genomic_DNA"/>
</dbReference>
<dbReference type="InterPro" id="IPR013320">
    <property type="entry name" value="ConA-like_dom_sf"/>
</dbReference>
<gene>
    <name evidence="2" type="ORF">PBS001_LOCUS2688</name>
</gene>
<accession>A0ABN8CS92</accession>
<proteinExistence type="predicted"/>
<name>A0ABN8CS92_9STRA</name>
<dbReference type="Gene3D" id="2.60.120.200">
    <property type="match status" value="1"/>
</dbReference>
<dbReference type="Pfam" id="PF09206">
    <property type="entry name" value="ArabFuran-catal"/>
    <property type="match status" value="1"/>
</dbReference>
<keyword evidence="3" id="KW-1185">Reference proteome</keyword>
<comment type="caution">
    <text evidence="2">The sequence shown here is derived from an EMBL/GenBank/DDBJ whole genome shotgun (WGS) entry which is preliminary data.</text>
</comment>
<dbReference type="PANTHER" id="PTHR39447:SF2">
    <property type="entry name" value="ALPHA-L-ARABINOFURANOSIDASE B"/>
    <property type="match status" value="1"/>
</dbReference>
<evidence type="ECO:0000259" key="1">
    <source>
        <dbReference type="Pfam" id="PF09206"/>
    </source>
</evidence>
<feature type="domain" description="Alpha-L-arabinofuranosidase B catalytic" evidence="1">
    <location>
        <begin position="1"/>
        <end position="114"/>
    </location>
</feature>
<evidence type="ECO:0000313" key="3">
    <source>
        <dbReference type="Proteomes" id="UP001158986"/>
    </source>
</evidence>
<dbReference type="SUPFAM" id="SSF49899">
    <property type="entry name" value="Concanavalin A-like lectins/glucanases"/>
    <property type="match status" value="1"/>
</dbReference>
<organism evidence="2 3">
    <name type="scientific">Peronospora belbahrii</name>
    <dbReference type="NCBI Taxonomy" id="622444"/>
    <lineage>
        <taxon>Eukaryota</taxon>
        <taxon>Sar</taxon>
        <taxon>Stramenopiles</taxon>
        <taxon>Oomycota</taxon>
        <taxon>Peronosporomycetes</taxon>
        <taxon>Peronosporales</taxon>
        <taxon>Peronosporaceae</taxon>
        <taxon>Peronospora</taxon>
    </lineage>
</organism>
<dbReference type="InterPro" id="IPR038964">
    <property type="entry name" value="ABFB"/>
</dbReference>
<protein>
    <recommendedName>
        <fullName evidence="1">Alpha-L-arabinofuranosidase B catalytic domain-containing protein</fullName>
    </recommendedName>
</protein>
<dbReference type="InterPro" id="IPR015289">
    <property type="entry name" value="A-L-arabinofuranosidase_B_cat"/>
</dbReference>